<sequence length="182" mass="19064">MAHGLIAAVSVLIIACPCALGLATPMSIMVGVGKGAQAGVLIKNAEALERLEKVDTLVVDKTGTLTEGSPTVTGIISLSPGGEISLLRVTAAVEKGSQHPLGMAVVRAAHEKGIVIPAVSNFNARRGKVSQAMSKVNGLLLVMNWLCRKTVSLLIIKRPLRIRCGWKALPLSMWPQTGTLQA</sequence>
<comment type="subcellular location">
    <subcellularLocation>
        <location evidence="1">Membrane</location>
    </subcellularLocation>
</comment>
<proteinExistence type="predicted"/>
<dbReference type="PANTHER" id="PTHR43520:SF8">
    <property type="entry name" value="P-TYPE CU(+) TRANSPORTER"/>
    <property type="match status" value="1"/>
</dbReference>
<dbReference type="PROSITE" id="PS00154">
    <property type="entry name" value="ATPASE_E1_E2"/>
    <property type="match status" value="1"/>
</dbReference>
<dbReference type="SUPFAM" id="SSF81660">
    <property type="entry name" value="Metal cation-transporting ATPase, ATP-binding domain N"/>
    <property type="match status" value="1"/>
</dbReference>
<dbReference type="AlphaFoldDB" id="A0A2X3E598"/>
<dbReference type="InterPro" id="IPR018303">
    <property type="entry name" value="ATPase_P-typ_P_site"/>
</dbReference>
<dbReference type="EMBL" id="UAWN01000002">
    <property type="protein sequence ID" value="SQC05700.1"/>
    <property type="molecule type" value="Genomic_DNA"/>
</dbReference>
<protein>
    <submittedName>
        <fullName evidence="6">Putative cation transporting P-type ATPase (Silver resistance)</fullName>
        <ecNumber evidence="6">3.6.3.4</ecNumber>
    </submittedName>
</protein>
<organism evidence="6 7">
    <name type="scientific">Klebsiella pneumoniae</name>
    <dbReference type="NCBI Taxonomy" id="573"/>
    <lineage>
        <taxon>Bacteria</taxon>
        <taxon>Pseudomonadati</taxon>
        <taxon>Pseudomonadota</taxon>
        <taxon>Gammaproteobacteria</taxon>
        <taxon>Enterobacterales</taxon>
        <taxon>Enterobacteriaceae</taxon>
        <taxon>Klebsiella/Raoultella group</taxon>
        <taxon>Klebsiella</taxon>
        <taxon>Klebsiella pneumoniae complex</taxon>
    </lineage>
</organism>
<evidence type="ECO:0000313" key="6">
    <source>
        <dbReference type="EMBL" id="SQC05700.1"/>
    </source>
</evidence>
<evidence type="ECO:0000313" key="7">
    <source>
        <dbReference type="Proteomes" id="UP000251088"/>
    </source>
</evidence>
<dbReference type="InterPro" id="IPR023299">
    <property type="entry name" value="ATPase_P-typ_cyto_dom_N"/>
</dbReference>
<gene>
    <name evidence="6" type="primary">silP_3</name>
    <name evidence="6" type="ORF">NCTC9128_00283</name>
</gene>
<dbReference type="InterPro" id="IPR023214">
    <property type="entry name" value="HAD_sf"/>
</dbReference>
<dbReference type="Gene3D" id="3.40.1110.10">
    <property type="entry name" value="Calcium-transporting ATPase, cytoplasmic domain N"/>
    <property type="match status" value="1"/>
</dbReference>
<evidence type="ECO:0000256" key="4">
    <source>
        <dbReference type="ARBA" id="ARBA00022989"/>
    </source>
</evidence>
<evidence type="ECO:0000256" key="5">
    <source>
        <dbReference type="ARBA" id="ARBA00023136"/>
    </source>
</evidence>
<dbReference type="GO" id="GO:0005507">
    <property type="term" value="F:copper ion binding"/>
    <property type="evidence" value="ECO:0007669"/>
    <property type="project" value="TreeGrafter"/>
</dbReference>
<dbReference type="GO" id="GO:0016020">
    <property type="term" value="C:membrane"/>
    <property type="evidence" value="ECO:0007669"/>
    <property type="project" value="UniProtKB-SubCell"/>
</dbReference>
<keyword evidence="3" id="KW-1278">Translocase</keyword>
<dbReference type="GO" id="GO:0055070">
    <property type="term" value="P:copper ion homeostasis"/>
    <property type="evidence" value="ECO:0007669"/>
    <property type="project" value="TreeGrafter"/>
</dbReference>
<dbReference type="Gene3D" id="3.40.50.1000">
    <property type="entry name" value="HAD superfamily/HAD-like"/>
    <property type="match status" value="1"/>
</dbReference>
<evidence type="ECO:0000256" key="2">
    <source>
        <dbReference type="ARBA" id="ARBA00022692"/>
    </source>
</evidence>
<evidence type="ECO:0000256" key="3">
    <source>
        <dbReference type="ARBA" id="ARBA00022967"/>
    </source>
</evidence>
<reference evidence="6 7" key="1">
    <citation type="submission" date="2018-06" db="EMBL/GenBank/DDBJ databases">
        <authorList>
            <consortium name="Pathogen Informatics"/>
            <person name="Doyle S."/>
        </authorList>
    </citation>
    <scope>NUCLEOTIDE SEQUENCE [LARGE SCALE GENOMIC DNA]</scope>
    <source>
        <strain evidence="6 7">NCTC9128</strain>
    </source>
</reference>
<evidence type="ECO:0000256" key="1">
    <source>
        <dbReference type="ARBA" id="ARBA00004370"/>
    </source>
</evidence>
<dbReference type="Pfam" id="PF00702">
    <property type="entry name" value="Hydrolase"/>
    <property type="match status" value="1"/>
</dbReference>
<keyword evidence="5" id="KW-0472">Membrane</keyword>
<keyword evidence="2" id="KW-0812">Transmembrane</keyword>
<dbReference type="EC" id="3.6.3.4" evidence="6"/>
<keyword evidence="4" id="KW-1133">Transmembrane helix</keyword>
<dbReference type="GO" id="GO:0000166">
    <property type="term" value="F:nucleotide binding"/>
    <property type="evidence" value="ECO:0007669"/>
    <property type="project" value="InterPro"/>
</dbReference>
<keyword evidence="6" id="KW-0378">Hydrolase</keyword>
<dbReference type="Proteomes" id="UP000251088">
    <property type="component" value="Unassembled WGS sequence"/>
</dbReference>
<dbReference type="GO" id="GO:0043682">
    <property type="term" value="F:P-type divalent copper transporter activity"/>
    <property type="evidence" value="ECO:0007669"/>
    <property type="project" value="TreeGrafter"/>
</dbReference>
<dbReference type="PANTHER" id="PTHR43520">
    <property type="entry name" value="ATP7, ISOFORM B"/>
    <property type="match status" value="1"/>
</dbReference>
<name>A0A2X3E598_KLEPN</name>
<accession>A0A2X3E598</accession>
<dbReference type="GO" id="GO:0016787">
    <property type="term" value="F:hydrolase activity"/>
    <property type="evidence" value="ECO:0007669"/>
    <property type="project" value="UniProtKB-KW"/>
</dbReference>